<evidence type="ECO:0008006" key="5">
    <source>
        <dbReference type="Google" id="ProtNLM"/>
    </source>
</evidence>
<keyword evidence="2" id="KW-0472">Membrane</keyword>
<gene>
    <name evidence="3" type="ORF">CTI12_AA320170</name>
</gene>
<proteinExistence type="predicted"/>
<keyword evidence="2" id="KW-1133">Transmembrane helix</keyword>
<reference evidence="3 4" key="1">
    <citation type="journal article" date="2018" name="Mol. Plant">
        <title>The genome of Artemisia annua provides insight into the evolution of Asteraceae family and artemisinin biosynthesis.</title>
        <authorList>
            <person name="Shen Q."/>
            <person name="Zhang L."/>
            <person name="Liao Z."/>
            <person name="Wang S."/>
            <person name="Yan T."/>
            <person name="Shi P."/>
            <person name="Liu M."/>
            <person name="Fu X."/>
            <person name="Pan Q."/>
            <person name="Wang Y."/>
            <person name="Lv Z."/>
            <person name="Lu X."/>
            <person name="Zhang F."/>
            <person name="Jiang W."/>
            <person name="Ma Y."/>
            <person name="Chen M."/>
            <person name="Hao X."/>
            <person name="Li L."/>
            <person name="Tang Y."/>
            <person name="Lv G."/>
            <person name="Zhou Y."/>
            <person name="Sun X."/>
            <person name="Brodelius P.E."/>
            <person name="Rose J.K.C."/>
            <person name="Tang K."/>
        </authorList>
    </citation>
    <scope>NUCLEOTIDE SEQUENCE [LARGE SCALE GENOMIC DNA]</scope>
    <source>
        <strain evidence="4">cv. Huhao1</strain>
        <tissue evidence="3">Leaf</tissue>
    </source>
</reference>
<feature type="region of interest" description="Disordered" evidence="1">
    <location>
        <begin position="1"/>
        <end position="35"/>
    </location>
</feature>
<organism evidence="3 4">
    <name type="scientific">Artemisia annua</name>
    <name type="common">Sweet wormwood</name>
    <dbReference type="NCBI Taxonomy" id="35608"/>
    <lineage>
        <taxon>Eukaryota</taxon>
        <taxon>Viridiplantae</taxon>
        <taxon>Streptophyta</taxon>
        <taxon>Embryophyta</taxon>
        <taxon>Tracheophyta</taxon>
        <taxon>Spermatophyta</taxon>
        <taxon>Magnoliopsida</taxon>
        <taxon>eudicotyledons</taxon>
        <taxon>Gunneridae</taxon>
        <taxon>Pentapetalae</taxon>
        <taxon>asterids</taxon>
        <taxon>campanulids</taxon>
        <taxon>Asterales</taxon>
        <taxon>Asteraceae</taxon>
        <taxon>Asteroideae</taxon>
        <taxon>Anthemideae</taxon>
        <taxon>Artemisiinae</taxon>
        <taxon>Artemisia</taxon>
    </lineage>
</organism>
<name>A0A2U1MYA8_ARTAN</name>
<evidence type="ECO:0000313" key="4">
    <source>
        <dbReference type="Proteomes" id="UP000245207"/>
    </source>
</evidence>
<dbReference type="AlphaFoldDB" id="A0A2U1MYA8"/>
<dbReference type="EMBL" id="PKPP01004081">
    <property type="protein sequence ID" value="PWA66206.1"/>
    <property type="molecule type" value="Genomic_DNA"/>
</dbReference>
<accession>A0A2U1MYA8</accession>
<protein>
    <recommendedName>
        <fullName evidence="5">NAC domain-containing protein</fullName>
    </recommendedName>
</protein>
<sequence length="221" mass="25298">MGDREIDFDCGDIESLPTNDPVPIPRMSDEPLGNSDSISRSFDVTISNPLFDFDDNFALRIDNKFFDDEFEDLCSLDPSKSTPLIDDESTLLVTPLPVSKQICLREVERFDPFFSLTQSGDVTWVMDKPFRFTHTPLPRQVAYSPKVVLYRFFHPSLTLSDGRDHDLRRYPLIGKTFMIVAVAFRHHSFSLRSICTFISGGSSVLIIYVLCFSLKHAFFYD</sequence>
<evidence type="ECO:0000256" key="2">
    <source>
        <dbReference type="SAM" id="Phobius"/>
    </source>
</evidence>
<feature type="transmembrane region" description="Helical" evidence="2">
    <location>
        <begin position="194"/>
        <end position="218"/>
    </location>
</feature>
<evidence type="ECO:0000256" key="1">
    <source>
        <dbReference type="SAM" id="MobiDB-lite"/>
    </source>
</evidence>
<keyword evidence="4" id="KW-1185">Reference proteome</keyword>
<comment type="caution">
    <text evidence="3">The sequence shown here is derived from an EMBL/GenBank/DDBJ whole genome shotgun (WGS) entry which is preliminary data.</text>
</comment>
<keyword evidence="2" id="KW-0812">Transmembrane</keyword>
<evidence type="ECO:0000313" key="3">
    <source>
        <dbReference type="EMBL" id="PWA66206.1"/>
    </source>
</evidence>
<dbReference type="Proteomes" id="UP000245207">
    <property type="component" value="Unassembled WGS sequence"/>
</dbReference>